<gene>
    <name evidence="1" type="ORF">QUF54_07590</name>
</gene>
<comment type="caution">
    <text evidence="1">The sequence shown here is derived from an EMBL/GenBank/DDBJ whole genome shotgun (WGS) entry which is preliminary data.</text>
</comment>
<dbReference type="Proteomes" id="UP001171945">
    <property type="component" value="Unassembled WGS sequence"/>
</dbReference>
<name>A0ABT7VUJ0_9GAMM</name>
<organism evidence="1 2">
    <name type="scientific">Candidatus Marithioploca araucensis</name>
    <dbReference type="NCBI Taxonomy" id="70273"/>
    <lineage>
        <taxon>Bacteria</taxon>
        <taxon>Pseudomonadati</taxon>
        <taxon>Pseudomonadota</taxon>
        <taxon>Gammaproteobacteria</taxon>
        <taxon>Thiotrichales</taxon>
        <taxon>Thiotrichaceae</taxon>
        <taxon>Candidatus Marithioploca</taxon>
    </lineage>
</organism>
<keyword evidence="2" id="KW-1185">Reference proteome</keyword>
<evidence type="ECO:0008006" key="3">
    <source>
        <dbReference type="Google" id="ProtNLM"/>
    </source>
</evidence>
<accession>A0ABT7VUJ0</accession>
<dbReference type="EMBL" id="JAUCGM010000504">
    <property type="protein sequence ID" value="MDM8563200.1"/>
    <property type="molecule type" value="Genomic_DNA"/>
</dbReference>
<evidence type="ECO:0000313" key="1">
    <source>
        <dbReference type="EMBL" id="MDM8563200.1"/>
    </source>
</evidence>
<reference evidence="1" key="1">
    <citation type="submission" date="2023-06" db="EMBL/GenBank/DDBJ databases">
        <title>Uncultivated large filamentous bacteria from sulfidic sediments reveal new species and different genomic features in energy metabolism and defense.</title>
        <authorList>
            <person name="Fonseca A."/>
        </authorList>
    </citation>
    <scope>NUCLEOTIDE SEQUENCE</scope>
    <source>
        <strain evidence="1">HSG4</strain>
    </source>
</reference>
<protein>
    <recommendedName>
        <fullName evidence="3">UVR domain-containing protein</fullName>
    </recommendedName>
</protein>
<evidence type="ECO:0000313" key="2">
    <source>
        <dbReference type="Proteomes" id="UP001171945"/>
    </source>
</evidence>
<sequence length="64" mass="7424">DTEIRNEEVQKKITKLLELIHYAEVSQAKAVLSELEKELSADDLELVEARLLIKRLEVLHAKNR</sequence>
<proteinExistence type="predicted"/>
<feature type="non-terminal residue" evidence="1">
    <location>
        <position position="1"/>
    </location>
</feature>